<keyword evidence="9 10" id="KW-0472">Membrane</keyword>
<evidence type="ECO:0000256" key="1">
    <source>
        <dbReference type="ARBA" id="ARBA00004429"/>
    </source>
</evidence>
<evidence type="ECO:0000256" key="2">
    <source>
        <dbReference type="ARBA" id="ARBA00007613"/>
    </source>
</evidence>
<dbReference type="GO" id="GO:0009636">
    <property type="term" value="P:response to toxic substance"/>
    <property type="evidence" value="ECO:0007669"/>
    <property type="project" value="UniProtKB-ARBA"/>
</dbReference>
<feature type="transmembrane region" description="Helical" evidence="11">
    <location>
        <begin position="1015"/>
        <end position="1037"/>
    </location>
</feature>
<dbReference type="PRINTS" id="PR00702">
    <property type="entry name" value="ACRIFLAVINRP"/>
</dbReference>
<dbReference type="PANTHER" id="PTHR32063:SF11">
    <property type="entry name" value="CATION OR DRUG EFFLUX SYSTEM PROTEIN"/>
    <property type="match status" value="1"/>
</dbReference>
<evidence type="ECO:0000256" key="6">
    <source>
        <dbReference type="ARBA" id="ARBA00022519"/>
    </source>
</evidence>
<evidence type="ECO:0000313" key="12">
    <source>
        <dbReference type="EMBL" id="UWZ85217.1"/>
    </source>
</evidence>
<dbReference type="GO" id="GO:0005886">
    <property type="term" value="C:plasma membrane"/>
    <property type="evidence" value="ECO:0007669"/>
    <property type="project" value="UniProtKB-SubCell"/>
</dbReference>
<accession>A0A9J7BRK5</accession>
<dbReference type="InterPro" id="IPR027463">
    <property type="entry name" value="AcrB_DN_DC_subdom"/>
</dbReference>
<evidence type="ECO:0000256" key="5">
    <source>
        <dbReference type="ARBA" id="ARBA00022475"/>
    </source>
</evidence>
<dbReference type="Gene3D" id="3.30.70.1440">
    <property type="entry name" value="Multidrug efflux transporter AcrB pore domain"/>
    <property type="match status" value="1"/>
</dbReference>
<sequence length="1530" mass="165548">MMLAHFFIEHPRFAIVLNVFIVLAGLATMFSLPVTQYPNIVPPTIKVTTLYPGASADVIARTVATPLEQAINGVEGMEYISSQSTGNGQLTITIIFTIGSNADNDLLLTQTRVQNTLARLPQEVQLQGVQVKKTIDDLLLAVHAYSPDGSRSPQYISNYMIHIRDEIARLPGVADFLLFGDRQYAMRIWIDPDKAAAYNISATEILAALRAQNAQISAGVLNQPPVTTKGAYQFNIEALGRLRTPQQFEDVIVKTDAQGRITRIRDIGRAEVGAADYNSLAYADRYPSAQWVVVPTPDANAVRLENTIWRRMAELKKTFPPGVDYLKIYDPATFVSQSINEVIVTVFIAIILVVLVVYIFLQSWRATIIPVVAIPVSLIGTFSMLTILGGSVNNLSLFGLVLAVGIVVDDAIVVVENVERNMARGISPRDAAHETMTEVSTALIAIALTLCAVFVPVAFISGIPGLFFKQFAITIAGSTIISCFVSLTLSPALCAILLKPHDEGCLHCEPTGLTSLLRPFFDRFNRAFDWLSRSYGNLTSRFVQITGVMFLIYLALIGLTGLRMFRMPTGFIPQQDVGYLVLVCQLPPGSSLERTDEVVRHVNEIALKTYGIKHTSANPGLDITTNTIAPNVGTVFITLPSLFGEHLKGVNAASMVATLRKEFAGFKGANILVVNPPAVKGLGTAGGFKMMLEDRAELGPQALANATNKLVAAARKDPGFAAVFTLYNAGSPSVYADIDREKAEKVGLSTADVFPTLELYLGSQYVNDFNLLGRTYPVFVQGDQQFRQTPEEIARLKVRNATGEMVPIGTVATFKERTTPYRIPRYNLYPASEVMGEAAPGVSSGEALKRIEKFAKENLPPGITFEWTDLAYQQSKTGIPTAAIFGASALFVFLVLAAQYESWKIPLAIVLIVPMCLLAATTGLNLRTLPIDILAQIGFVVLLGLAAKNAILIVEFAKQRQDHDGVNPQEAAVHSAHVRLRPILMTSIAFIAGVGPLTAAHGAGAEMRQSLGTTVFFGMLGVTIFGLLFTPAFYVLVRKSKVKTERATQATSLTTAAGLLLLLTTFLQGCSVGPKYKAPQPPGSELALFHNKLEVPNSHDTPAPSLDQWWTGFKDPMLVTIVQRTLSQNLDLAASLERVNQARAIAAGAGARLFPTGELDASATAIHQSLEGNLGNIARNDPAFRRNIHEYTIGTAASWELDVAGGIRHNAAAARDEVQAAEANRIGSRIIIAADAADAYLQVRGYQARIAIAKAQIETDEHLLKLVQDRFDAGAATKREIEQSQALLQQARSTLPTLQLALEKQLNRLDVLEGVQPGTYAHELDSLTPVPSIPGIANQEPTDVLRRRPDIIAAERRLAASNERIGVAIAEYYPKISLAGVLGFDSLNSGSLFTSGGFQPAAVAGLRWRLFDFGRVTAEVNQARGINAEALVDYRQAVLKAAEDVENALASLSETEAYSVEVQAEVLSLKRARDLSQDAYRAGSITLTDVLDADRQLLTAQDQLAASRADAARAAVGVFRSFGGGWQPPK</sequence>
<keyword evidence="10" id="KW-1134">Transmembrane beta strand</keyword>
<evidence type="ECO:0000256" key="3">
    <source>
        <dbReference type="ARBA" id="ARBA00010942"/>
    </source>
</evidence>
<dbReference type="Pfam" id="PF00873">
    <property type="entry name" value="ACR_tran"/>
    <property type="match status" value="1"/>
</dbReference>
<dbReference type="FunFam" id="1.20.1640.10:FF:000001">
    <property type="entry name" value="Efflux pump membrane transporter"/>
    <property type="match status" value="1"/>
</dbReference>
<gene>
    <name evidence="12" type="ORF">MOP44_04565</name>
</gene>
<keyword evidence="8 11" id="KW-1133">Transmembrane helix</keyword>
<dbReference type="Gene3D" id="2.20.200.10">
    <property type="entry name" value="Outer membrane efflux proteins (OEP)"/>
    <property type="match status" value="1"/>
</dbReference>
<dbReference type="EMBL" id="CP093313">
    <property type="protein sequence ID" value="UWZ85217.1"/>
    <property type="molecule type" value="Genomic_DNA"/>
</dbReference>
<feature type="transmembrane region" description="Helical" evidence="11">
    <location>
        <begin position="905"/>
        <end position="927"/>
    </location>
</feature>
<dbReference type="SUPFAM" id="SSF82693">
    <property type="entry name" value="Multidrug efflux transporter AcrB pore domain, PN1, PN2, PC1 and PC2 subdomains"/>
    <property type="match status" value="4"/>
</dbReference>
<feature type="transmembrane region" description="Helical" evidence="11">
    <location>
        <begin position="983"/>
        <end position="1003"/>
    </location>
</feature>
<keyword evidence="5" id="KW-1003">Cell membrane</keyword>
<dbReference type="Gene3D" id="1.20.1640.10">
    <property type="entry name" value="Multidrug efflux transporter AcrB transmembrane domain"/>
    <property type="match status" value="2"/>
</dbReference>
<feature type="transmembrane region" description="Helical" evidence="11">
    <location>
        <begin position="368"/>
        <end position="389"/>
    </location>
</feature>
<dbReference type="InterPro" id="IPR004764">
    <property type="entry name" value="MdtF-like"/>
</dbReference>
<keyword evidence="6" id="KW-0997">Cell inner membrane</keyword>
<feature type="transmembrane region" description="Helical" evidence="11">
    <location>
        <begin position="1049"/>
        <end position="1067"/>
    </location>
</feature>
<dbReference type="InterPro" id="IPR010131">
    <property type="entry name" value="MdtP/NodT-like"/>
</dbReference>
<dbReference type="SUPFAM" id="SSF56954">
    <property type="entry name" value="Outer membrane efflux proteins (OEP)"/>
    <property type="match status" value="1"/>
</dbReference>
<dbReference type="InterPro" id="IPR001036">
    <property type="entry name" value="Acrflvin-R"/>
</dbReference>
<dbReference type="RefSeq" id="WP_260794735.1">
    <property type="nucleotide sequence ID" value="NZ_CP093313.1"/>
</dbReference>
<dbReference type="Pfam" id="PF02321">
    <property type="entry name" value="OEP"/>
    <property type="match status" value="2"/>
</dbReference>
<keyword evidence="4" id="KW-0813">Transport</keyword>
<dbReference type="Gene3D" id="3.30.70.1320">
    <property type="entry name" value="Multidrug efflux transporter AcrB pore domain like"/>
    <property type="match status" value="1"/>
</dbReference>
<dbReference type="NCBIfam" id="TIGR00915">
    <property type="entry name" value="2A0602"/>
    <property type="match status" value="1"/>
</dbReference>
<dbReference type="PANTHER" id="PTHR32063">
    <property type="match status" value="1"/>
</dbReference>
<dbReference type="Gene3D" id="3.30.2090.10">
    <property type="entry name" value="Multidrug efflux transporter AcrB TolC docking domain, DN and DC subdomains"/>
    <property type="match status" value="2"/>
</dbReference>
<dbReference type="GO" id="GO:0042910">
    <property type="term" value="F:xenobiotic transmembrane transporter activity"/>
    <property type="evidence" value="ECO:0007669"/>
    <property type="project" value="TreeGrafter"/>
</dbReference>
<comment type="similarity">
    <text evidence="3">Belongs to the resistance-nodulation-cell division (RND) (TC 2.A.6) family.</text>
</comment>
<evidence type="ECO:0000313" key="13">
    <source>
        <dbReference type="Proteomes" id="UP001059380"/>
    </source>
</evidence>
<comment type="similarity">
    <text evidence="2 10">Belongs to the outer membrane factor (OMF) (TC 1.B.17) family.</text>
</comment>
<feature type="transmembrane region" description="Helical" evidence="11">
    <location>
        <begin position="471"/>
        <end position="498"/>
    </location>
</feature>
<evidence type="ECO:0000256" key="7">
    <source>
        <dbReference type="ARBA" id="ARBA00022692"/>
    </source>
</evidence>
<dbReference type="NCBIfam" id="TIGR01845">
    <property type="entry name" value="outer_NodT"/>
    <property type="match status" value="1"/>
</dbReference>
<feature type="transmembrane region" description="Helical" evidence="11">
    <location>
        <begin position="542"/>
        <end position="565"/>
    </location>
</feature>
<feature type="transmembrane region" description="Helical" evidence="11">
    <location>
        <begin position="342"/>
        <end position="361"/>
    </location>
</feature>
<dbReference type="Proteomes" id="UP001059380">
    <property type="component" value="Chromosome"/>
</dbReference>
<dbReference type="SUPFAM" id="SSF82866">
    <property type="entry name" value="Multidrug efflux transporter AcrB transmembrane domain"/>
    <property type="match status" value="2"/>
</dbReference>
<dbReference type="KEGG" id="orp:MOP44_04565"/>
<feature type="transmembrane region" description="Helical" evidence="11">
    <location>
        <begin position="395"/>
        <end position="418"/>
    </location>
</feature>
<comment type="subcellular location">
    <subcellularLocation>
        <location evidence="1">Cell inner membrane</location>
        <topology evidence="1">Multi-pass membrane protein</topology>
    </subcellularLocation>
    <subcellularLocation>
        <location evidence="10">Cell membrane</location>
        <topology evidence="10">Lipid-anchor</topology>
    </subcellularLocation>
</comment>
<feature type="transmembrane region" description="Helical" evidence="11">
    <location>
        <begin position="439"/>
        <end position="459"/>
    </location>
</feature>
<dbReference type="Gene3D" id="1.20.1600.10">
    <property type="entry name" value="Outer membrane efflux proteins (OEP)"/>
    <property type="match status" value="1"/>
</dbReference>
<feature type="transmembrane region" description="Helical" evidence="11">
    <location>
        <begin position="933"/>
        <end position="954"/>
    </location>
</feature>
<proteinExistence type="inferred from homology"/>
<name>A0A9J7BRK5_9BACT</name>
<keyword evidence="10" id="KW-0564">Palmitate</keyword>
<organism evidence="12 13">
    <name type="scientific">Occallatibacter riparius</name>
    <dbReference type="NCBI Taxonomy" id="1002689"/>
    <lineage>
        <taxon>Bacteria</taxon>
        <taxon>Pseudomonadati</taxon>
        <taxon>Acidobacteriota</taxon>
        <taxon>Terriglobia</taxon>
        <taxon>Terriglobales</taxon>
        <taxon>Acidobacteriaceae</taxon>
        <taxon>Occallatibacter</taxon>
    </lineage>
</organism>
<keyword evidence="13" id="KW-1185">Reference proteome</keyword>
<dbReference type="Gene3D" id="3.30.70.1430">
    <property type="entry name" value="Multidrug efflux transporter AcrB pore domain"/>
    <property type="match status" value="2"/>
</dbReference>
<dbReference type="GO" id="GO:0015562">
    <property type="term" value="F:efflux transmembrane transporter activity"/>
    <property type="evidence" value="ECO:0007669"/>
    <property type="project" value="InterPro"/>
</dbReference>
<keyword evidence="10" id="KW-0449">Lipoprotein</keyword>
<evidence type="ECO:0000256" key="9">
    <source>
        <dbReference type="ARBA" id="ARBA00023136"/>
    </source>
</evidence>
<feature type="transmembrane region" description="Helical" evidence="11">
    <location>
        <begin position="12"/>
        <end position="32"/>
    </location>
</feature>
<evidence type="ECO:0000256" key="11">
    <source>
        <dbReference type="SAM" id="Phobius"/>
    </source>
</evidence>
<protein>
    <submittedName>
        <fullName evidence="12">Efflux RND transporter permease subunit</fullName>
    </submittedName>
</protein>
<feature type="transmembrane region" description="Helical" evidence="11">
    <location>
        <begin position="878"/>
        <end position="898"/>
    </location>
</feature>
<dbReference type="InterPro" id="IPR003423">
    <property type="entry name" value="OMP_efflux"/>
</dbReference>
<evidence type="ECO:0000256" key="8">
    <source>
        <dbReference type="ARBA" id="ARBA00022989"/>
    </source>
</evidence>
<keyword evidence="7 10" id="KW-0812">Transmembrane</keyword>
<reference evidence="12" key="1">
    <citation type="submission" date="2021-04" db="EMBL/GenBank/DDBJ databases">
        <title>Phylogenetic analysis of Acidobacteriaceae.</title>
        <authorList>
            <person name="Qiu L."/>
            <person name="Zhang Q."/>
        </authorList>
    </citation>
    <scope>NUCLEOTIDE SEQUENCE</scope>
    <source>
        <strain evidence="12">DSM 25168</strain>
    </source>
</reference>
<dbReference type="SUPFAM" id="SSF82714">
    <property type="entry name" value="Multidrug efflux transporter AcrB TolC docking domain, DN and DC subdomains"/>
    <property type="match status" value="2"/>
</dbReference>
<evidence type="ECO:0000256" key="4">
    <source>
        <dbReference type="ARBA" id="ARBA00022448"/>
    </source>
</evidence>
<evidence type="ECO:0000256" key="10">
    <source>
        <dbReference type="RuleBase" id="RU362097"/>
    </source>
</evidence>